<reference evidence="9 10" key="1">
    <citation type="submission" date="2017-05" db="EMBL/GenBank/DDBJ databases">
        <title>Complete and WGS of Bordetella genogroups.</title>
        <authorList>
            <person name="Spilker T."/>
            <person name="LiPuma J."/>
        </authorList>
    </citation>
    <scope>NUCLEOTIDE SEQUENCE [LARGE SCALE GENOMIC DNA]</scope>
    <source>
        <strain evidence="9 10">AU9919</strain>
    </source>
</reference>
<dbReference type="GO" id="GO:0030288">
    <property type="term" value="C:outer membrane-bounded periplasmic space"/>
    <property type="evidence" value="ECO:0007669"/>
    <property type="project" value="TreeGrafter"/>
</dbReference>
<dbReference type="InterPro" id="IPR002491">
    <property type="entry name" value="ABC_transptr_periplasmic_BD"/>
</dbReference>
<accession>A0A261TZD9</accession>
<evidence type="ECO:0000256" key="5">
    <source>
        <dbReference type="ARBA" id="ARBA00022729"/>
    </source>
</evidence>
<gene>
    <name evidence="9" type="ORF">CAL20_16525</name>
</gene>
<dbReference type="InterPro" id="IPR051313">
    <property type="entry name" value="Bact_iron-sidero_bind"/>
</dbReference>
<evidence type="ECO:0000259" key="8">
    <source>
        <dbReference type="PROSITE" id="PS50983"/>
    </source>
</evidence>
<name>A0A261TZD9_9BORD</name>
<feature type="coiled-coil region" evidence="6">
    <location>
        <begin position="153"/>
        <end position="180"/>
    </location>
</feature>
<feature type="signal peptide" evidence="7">
    <location>
        <begin position="1"/>
        <end position="31"/>
    </location>
</feature>
<protein>
    <submittedName>
        <fullName evidence="9">ABC transporter substrate-binding protein</fullName>
    </submittedName>
</protein>
<comment type="similarity">
    <text evidence="2">Belongs to the bacterial solute-binding protein 8 family.</text>
</comment>
<evidence type="ECO:0000256" key="7">
    <source>
        <dbReference type="SAM" id="SignalP"/>
    </source>
</evidence>
<sequence>MRFAVLSPVRALPAIAAALIASLALTTQALAAEQTVQTAFGDVKIEGTPTRVVTLGENALDATAALGIKPVGALASRGGTDIPNYLKDKTGQLPLVGTVREPNLEAILAQQPDLILSATGLTKEMYDKLSLIAPTVVPPGSSFDPWEDTLRLYAKAVNKSDEAEKRIAEVDTRIADLRKRIPADTTVSVLRWNPQGPQMMSSHLFVGSLLSKLGLKQNALAESLTQRPHSDILSLENLNKADADWIFLATLNPDGKKAVEEARNQPAFTRLKAAQDQHVVSVDGQIWSSSSGYFAAQRVLDDVEKSLAK</sequence>
<feature type="domain" description="Fe/B12 periplasmic-binding" evidence="8">
    <location>
        <begin position="51"/>
        <end position="309"/>
    </location>
</feature>
<evidence type="ECO:0000256" key="6">
    <source>
        <dbReference type="SAM" id="Coils"/>
    </source>
</evidence>
<evidence type="ECO:0000256" key="2">
    <source>
        <dbReference type="ARBA" id="ARBA00008814"/>
    </source>
</evidence>
<keyword evidence="10" id="KW-1185">Reference proteome</keyword>
<dbReference type="PROSITE" id="PS50983">
    <property type="entry name" value="FE_B12_PBP"/>
    <property type="match status" value="1"/>
</dbReference>
<proteinExistence type="inferred from homology"/>
<dbReference type="SUPFAM" id="SSF53807">
    <property type="entry name" value="Helical backbone' metal receptor"/>
    <property type="match status" value="1"/>
</dbReference>
<dbReference type="Gene3D" id="3.40.50.1980">
    <property type="entry name" value="Nitrogenase molybdenum iron protein domain"/>
    <property type="match status" value="2"/>
</dbReference>
<comment type="caution">
    <text evidence="9">The sequence shown here is derived from an EMBL/GenBank/DDBJ whole genome shotgun (WGS) entry which is preliminary data.</text>
</comment>
<dbReference type="EMBL" id="NEVQ01000015">
    <property type="protein sequence ID" value="OZI54765.1"/>
    <property type="molecule type" value="Genomic_DNA"/>
</dbReference>
<comment type="subcellular location">
    <subcellularLocation>
        <location evidence="1">Cell envelope</location>
    </subcellularLocation>
</comment>
<dbReference type="PANTHER" id="PTHR30532:SF1">
    <property type="entry name" value="IRON(3+)-HYDROXAMATE-BINDING PROTEIN FHUD"/>
    <property type="match status" value="1"/>
</dbReference>
<organism evidence="9 10">
    <name type="scientific">Bordetella genomosp. 4</name>
    <dbReference type="NCBI Taxonomy" id="463044"/>
    <lineage>
        <taxon>Bacteria</taxon>
        <taxon>Pseudomonadati</taxon>
        <taxon>Pseudomonadota</taxon>
        <taxon>Betaproteobacteria</taxon>
        <taxon>Burkholderiales</taxon>
        <taxon>Alcaligenaceae</taxon>
        <taxon>Bordetella</taxon>
    </lineage>
</organism>
<keyword evidence="4" id="KW-0406">Ion transport</keyword>
<keyword evidence="3" id="KW-0813">Transport</keyword>
<evidence type="ECO:0000256" key="3">
    <source>
        <dbReference type="ARBA" id="ARBA00022448"/>
    </source>
</evidence>
<keyword evidence="6" id="KW-0175">Coiled coil</keyword>
<evidence type="ECO:0000256" key="1">
    <source>
        <dbReference type="ARBA" id="ARBA00004196"/>
    </source>
</evidence>
<evidence type="ECO:0000313" key="9">
    <source>
        <dbReference type="EMBL" id="OZI54765.1"/>
    </source>
</evidence>
<dbReference type="GO" id="GO:1901678">
    <property type="term" value="P:iron coordination entity transport"/>
    <property type="evidence" value="ECO:0007669"/>
    <property type="project" value="UniProtKB-ARBA"/>
</dbReference>
<feature type="chain" id="PRO_5012876231" evidence="7">
    <location>
        <begin position="32"/>
        <end position="309"/>
    </location>
</feature>
<keyword evidence="5 7" id="KW-0732">Signal</keyword>
<keyword evidence="4" id="KW-0410">Iron transport</keyword>
<dbReference type="PANTHER" id="PTHR30532">
    <property type="entry name" value="IRON III DICITRATE-BINDING PERIPLASMIC PROTEIN"/>
    <property type="match status" value="1"/>
</dbReference>
<dbReference type="CDD" id="cd01146">
    <property type="entry name" value="FhuD"/>
    <property type="match status" value="1"/>
</dbReference>
<evidence type="ECO:0000256" key="4">
    <source>
        <dbReference type="ARBA" id="ARBA00022496"/>
    </source>
</evidence>
<evidence type="ECO:0000313" key="10">
    <source>
        <dbReference type="Proteomes" id="UP000216885"/>
    </source>
</evidence>
<dbReference type="Proteomes" id="UP000216885">
    <property type="component" value="Unassembled WGS sequence"/>
</dbReference>
<dbReference type="Pfam" id="PF01497">
    <property type="entry name" value="Peripla_BP_2"/>
    <property type="match status" value="1"/>
</dbReference>
<dbReference type="AlphaFoldDB" id="A0A261TZD9"/>
<keyword evidence="4" id="KW-0408">Iron</keyword>
<dbReference type="RefSeq" id="WP_094820825.1">
    <property type="nucleotide sequence ID" value="NZ_NEVO01000007.1"/>
</dbReference>
<dbReference type="OrthoDB" id="9793175at2"/>